<dbReference type="GO" id="GO:0032259">
    <property type="term" value="P:methylation"/>
    <property type="evidence" value="ECO:0007669"/>
    <property type="project" value="UniProtKB-KW"/>
</dbReference>
<dbReference type="Gene3D" id="3.40.50.150">
    <property type="entry name" value="Vaccinia Virus protein VP39"/>
    <property type="match status" value="1"/>
</dbReference>
<keyword evidence="8" id="KW-0949">S-adenosyl-L-methionine</keyword>
<evidence type="ECO:0000313" key="12">
    <source>
        <dbReference type="EMBL" id="MBB4917527.1"/>
    </source>
</evidence>
<dbReference type="EC" id="2.1.1.77" evidence="3"/>
<sequence length="392" mass="43173">MSDMGPGRRSLRERLLSSGAMAPDWAFAFDAVPRGLFLPEVMWPSAEGERVVVSRTDDLEEWQRWADTDVSIVTQWDDGDHTGLERGELATSSGSMPGVVFDMLRELLVFDGAKVLEIGTGTGWCAALLSARLGETNVVSVEIDEAVAKAAREALDAAGWHPELVVGDGLLGWPDGAPYDRVLVTAGVREVPRAWIDQTRPGGVLVMPWGPIFTGQTALVRLVVNDDGTASGHFVGATRFMHVRSQRGEWPRHRDYLPDGWPADTRESTTSLTASDVLPEDDYAAVDFVLGLLVPDCVHAHGRSPRGTMTMWIYGLGDLSWAAAYFDEETPSASRVYQGGPRSLWNEVETAYRWWTEQGKPGHEQFGLTITTEGHQHPWLGEPSTLVRHIRE</sequence>
<organism evidence="12 13">
    <name type="scientific">Streptosporangium saharense</name>
    <dbReference type="NCBI Taxonomy" id="1706840"/>
    <lineage>
        <taxon>Bacteria</taxon>
        <taxon>Bacillati</taxon>
        <taxon>Actinomycetota</taxon>
        <taxon>Actinomycetes</taxon>
        <taxon>Streptosporangiales</taxon>
        <taxon>Streptosporangiaceae</taxon>
        <taxon>Streptosporangium</taxon>
    </lineage>
</organism>
<dbReference type="InterPro" id="IPR000682">
    <property type="entry name" value="PCMT"/>
</dbReference>
<evidence type="ECO:0000256" key="3">
    <source>
        <dbReference type="ARBA" id="ARBA00011890"/>
    </source>
</evidence>
<reference evidence="12 13" key="1">
    <citation type="submission" date="2020-08" db="EMBL/GenBank/DDBJ databases">
        <title>Genomic Encyclopedia of Type Strains, Phase III (KMG-III): the genomes of soil and plant-associated and newly described type strains.</title>
        <authorList>
            <person name="Whitman W."/>
        </authorList>
    </citation>
    <scope>NUCLEOTIDE SEQUENCE [LARGE SCALE GENOMIC DNA]</scope>
    <source>
        <strain evidence="12 13">CECT 8840</strain>
    </source>
</reference>
<dbReference type="InterPro" id="IPR029063">
    <property type="entry name" value="SAM-dependent_MTases_sf"/>
</dbReference>
<dbReference type="Pfam" id="PF01135">
    <property type="entry name" value="PCMT"/>
    <property type="match status" value="1"/>
</dbReference>
<dbReference type="AlphaFoldDB" id="A0A7W7QPR3"/>
<evidence type="ECO:0000256" key="4">
    <source>
        <dbReference type="ARBA" id="ARBA00013346"/>
    </source>
</evidence>
<evidence type="ECO:0000256" key="8">
    <source>
        <dbReference type="ARBA" id="ARBA00022691"/>
    </source>
</evidence>
<evidence type="ECO:0000256" key="11">
    <source>
        <dbReference type="ARBA" id="ARBA00031350"/>
    </source>
</evidence>
<comment type="caution">
    <text evidence="12">The sequence shown here is derived from an EMBL/GenBank/DDBJ whole genome shotgun (WGS) entry which is preliminary data.</text>
</comment>
<evidence type="ECO:0000256" key="10">
    <source>
        <dbReference type="ARBA" id="ARBA00031323"/>
    </source>
</evidence>
<evidence type="ECO:0000256" key="2">
    <source>
        <dbReference type="ARBA" id="ARBA00005369"/>
    </source>
</evidence>
<comment type="subcellular location">
    <subcellularLocation>
        <location evidence="1">Cytoplasm</location>
    </subcellularLocation>
</comment>
<evidence type="ECO:0000256" key="9">
    <source>
        <dbReference type="ARBA" id="ARBA00030757"/>
    </source>
</evidence>
<dbReference type="PANTHER" id="PTHR11579">
    <property type="entry name" value="PROTEIN-L-ISOASPARTATE O-METHYLTRANSFERASE"/>
    <property type="match status" value="1"/>
</dbReference>
<protein>
    <recommendedName>
        <fullName evidence="4">Protein-L-isoaspartate O-methyltransferase</fullName>
        <ecNumber evidence="3">2.1.1.77</ecNumber>
    </recommendedName>
    <alternativeName>
        <fullName evidence="11">L-isoaspartyl protein carboxyl methyltransferase</fullName>
    </alternativeName>
    <alternativeName>
        <fullName evidence="9">Protein L-isoaspartyl methyltransferase</fullName>
    </alternativeName>
    <alternativeName>
        <fullName evidence="10">Protein-beta-aspartate methyltransferase</fullName>
    </alternativeName>
</protein>
<dbReference type="CDD" id="cd02440">
    <property type="entry name" value="AdoMet_MTases"/>
    <property type="match status" value="1"/>
</dbReference>
<comment type="similarity">
    <text evidence="2">Belongs to the methyltransferase superfamily. L-isoaspartyl/D-aspartyl protein methyltransferase family.</text>
</comment>
<dbReference type="GO" id="GO:0005737">
    <property type="term" value="C:cytoplasm"/>
    <property type="evidence" value="ECO:0007669"/>
    <property type="project" value="UniProtKB-SubCell"/>
</dbReference>
<dbReference type="Proteomes" id="UP000552644">
    <property type="component" value="Unassembled WGS sequence"/>
</dbReference>
<proteinExistence type="inferred from homology"/>
<keyword evidence="6 12" id="KW-0489">Methyltransferase</keyword>
<name>A0A7W7QPR3_9ACTN</name>
<dbReference type="EMBL" id="JACHJP010000004">
    <property type="protein sequence ID" value="MBB4917527.1"/>
    <property type="molecule type" value="Genomic_DNA"/>
</dbReference>
<dbReference type="SUPFAM" id="SSF53335">
    <property type="entry name" value="S-adenosyl-L-methionine-dependent methyltransferases"/>
    <property type="match status" value="1"/>
</dbReference>
<evidence type="ECO:0000256" key="7">
    <source>
        <dbReference type="ARBA" id="ARBA00022679"/>
    </source>
</evidence>
<keyword evidence="7 12" id="KW-0808">Transferase</keyword>
<evidence type="ECO:0000256" key="6">
    <source>
        <dbReference type="ARBA" id="ARBA00022603"/>
    </source>
</evidence>
<evidence type="ECO:0000313" key="13">
    <source>
        <dbReference type="Proteomes" id="UP000552644"/>
    </source>
</evidence>
<accession>A0A7W7QPR3</accession>
<dbReference type="PANTHER" id="PTHR11579:SF0">
    <property type="entry name" value="PROTEIN-L-ISOASPARTATE(D-ASPARTATE) O-METHYLTRANSFERASE"/>
    <property type="match status" value="1"/>
</dbReference>
<dbReference type="GO" id="GO:0004719">
    <property type="term" value="F:protein-L-isoaspartate (D-aspartate) O-methyltransferase activity"/>
    <property type="evidence" value="ECO:0007669"/>
    <property type="project" value="UniProtKB-EC"/>
</dbReference>
<keyword evidence="5" id="KW-0963">Cytoplasm</keyword>
<evidence type="ECO:0000256" key="5">
    <source>
        <dbReference type="ARBA" id="ARBA00022490"/>
    </source>
</evidence>
<keyword evidence="13" id="KW-1185">Reference proteome</keyword>
<gene>
    <name evidence="12" type="ORF">FHS44_004635</name>
</gene>
<evidence type="ECO:0000256" key="1">
    <source>
        <dbReference type="ARBA" id="ARBA00004496"/>
    </source>
</evidence>